<dbReference type="Proteomes" id="UP000789901">
    <property type="component" value="Unassembled WGS sequence"/>
</dbReference>
<protein>
    <submittedName>
        <fullName evidence="2">28298_t:CDS:1</fullName>
    </submittedName>
</protein>
<reference evidence="2 3" key="1">
    <citation type="submission" date="2021-06" db="EMBL/GenBank/DDBJ databases">
        <authorList>
            <person name="Kallberg Y."/>
            <person name="Tangrot J."/>
            <person name="Rosling A."/>
        </authorList>
    </citation>
    <scope>NUCLEOTIDE SEQUENCE [LARGE SCALE GENOMIC DNA]</scope>
    <source>
        <strain evidence="2 3">120-4 pot B 10/14</strain>
    </source>
</reference>
<evidence type="ECO:0000313" key="3">
    <source>
        <dbReference type="Proteomes" id="UP000789901"/>
    </source>
</evidence>
<proteinExistence type="predicted"/>
<dbReference type="EMBL" id="CAJVQB010079647">
    <property type="protein sequence ID" value="CAG8845466.1"/>
    <property type="molecule type" value="Genomic_DNA"/>
</dbReference>
<accession>A0ABN7X2R0</accession>
<keyword evidence="3" id="KW-1185">Reference proteome</keyword>
<name>A0ABN7X2R0_GIGMA</name>
<organism evidence="2 3">
    <name type="scientific">Gigaspora margarita</name>
    <dbReference type="NCBI Taxonomy" id="4874"/>
    <lineage>
        <taxon>Eukaryota</taxon>
        <taxon>Fungi</taxon>
        <taxon>Fungi incertae sedis</taxon>
        <taxon>Mucoromycota</taxon>
        <taxon>Glomeromycotina</taxon>
        <taxon>Glomeromycetes</taxon>
        <taxon>Diversisporales</taxon>
        <taxon>Gigasporaceae</taxon>
        <taxon>Gigaspora</taxon>
    </lineage>
</organism>
<feature type="region of interest" description="Disordered" evidence="1">
    <location>
        <begin position="32"/>
        <end position="57"/>
    </location>
</feature>
<evidence type="ECO:0000313" key="2">
    <source>
        <dbReference type="EMBL" id="CAG8845466.1"/>
    </source>
</evidence>
<feature type="compositionally biased region" description="Polar residues" evidence="1">
    <location>
        <begin position="40"/>
        <end position="53"/>
    </location>
</feature>
<comment type="caution">
    <text evidence="2">The sequence shown here is derived from an EMBL/GenBank/DDBJ whole genome shotgun (WGS) entry which is preliminary data.</text>
</comment>
<feature type="non-terminal residue" evidence="2">
    <location>
        <position position="1"/>
    </location>
</feature>
<evidence type="ECO:0000256" key="1">
    <source>
        <dbReference type="SAM" id="MobiDB-lite"/>
    </source>
</evidence>
<feature type="non-terminal residue" evidence="2">
    <location>
        <position position="102"/>
    </location>
</feature>
<gene>
    <name evidence="2" type="ORF">GMARGA_LOCUS37652</name>
</gene>
<sequence>AQPSSSCNESHTCNTSYSIECLRLIEHGRSFLPERRSHSPSRGQQSSNQNQPHKNYDDLLFRQNRQLYLLVCKLDNDIQEIKDELKHLREDPEKDLSVKVLE</sequence>